<evidence type="ECO:0000313" key="1">
    <source>
        <dbReference type="EMBL" id="VAI20795.1"/>
    </source>
</evidence>
<proteinExistence type="predicted"/>
<dbReference type="EMBL" id="LT934119">
    <property type="protein sequence ID" value="VAI20795.1"/>
    <property type="molecule type" value="Genomic_DNA"/>
</dbReference>
<evidence type="ECO:0000313" key="2">
    <source>
        <dbReference type="Proteomes" id="UP000324705"/>
    </source>
</evidence>
<sequence length="174" mass="17993">MGAACWSPAQIWRVGLDATDPALGVQDGQFLCPVLLLWSPGGRKETAAGRRFVAGGPGGALPAAGGARLPLVGAGWLQPRLGARCRTRFGLCRPVVEEVCGWPYVAVACPLCGGCAVHWRYGLTSSCCMGVAAQGQSLAGADRQAATAPMGVAILLGGVVGNLHSLYSRIKFFR</sequence>
<protein>
    <submittedName>
        <fullName evidence="1">Uncharacterized protein</fullName>
    </submittedName>
</protein>
<name>A0A9R0WRX8_TRITD</name>
<dbReference type="Gramene" id="TRITD5Av1G189860.1">
    <property type="protein sequence ID" value="TRITD5Av1G189860.1"/>
    <property type="gene ID" value="TRITD5Av1G189860"/>
</dbReference>
<keyword evidence="2" id="KW-1185">Reference proteome</keyword>
<dbReference type="Proteomes" id="UP000324705">
    <property type="component" value="Chromosome 5A"/>
</dbReference>
<accession>A0A9R0WRX8</accession>
<gene>
    <name evidence="1" type="ORF">TRITD_5Av1G189860</name>
</gene>
<reference evidence="1 2" key="1">
    <citation type="submission" date="2017-09" db="EMBL/GenBank/DDBJ databases">
        <authorList>
            <consortium name="International Durum Wheat Genome Sequencing Consortium (IDWGSC)"/>
            <person name="Milanesi L."/>
        </authorList>
    </citation>
    <scope>NUCLEOTIDE SEQUENCE [LARGE SCALE GENOMIC DNA]</scope>
    <source>
        <strain evidence="2">cv. Svevo</strain>
    </source>
</reference>
<dbReference type="AlphaFoldDB" id="A0A9R0WRX8"/>
<organism evidence="1 2">
    <name type="scientific">Triticum turgidum subsp. durum</name>
    <name type="common">Durum wheat</name>
    <name type="synonym">Triticum durum</name>
    <dbReference type="NCBI Taxonomy" id="4567"/>
    <lineage>
        <taxon>Eukaryota</taxon>
        <taxon>Viridiplantae</taxon>
        <taxon>Streptophyta</taxon>
        <taxon>Embryophyta</taxon>
        <taxon>Tracheophyta</taxon>
        <taxon>Spermatophyta</taxon>
        <taxon>Magnoliopsida</taxon>
        <taxon>Liliopsida</taxon>
        <taxon>Poales</taxon>
        <taxon>Poaceae</taxon>
        <taxon>BOP clade</taxon>
        <taxon>Pooideae</taxon>
        <taxon>Triticodae</taxon>
        <taxon>Triticeae</taxon>
        <taxon>Triticinae</taxon>
        <taxon>Triticum</taxon>
    </lineage>
</organism>